<dbReference type="EMBL" id="FZNT01000001">
    <property type="protein sequence ID" value="SNR32199.1"/>
    <property type="molecule type" value="Genomic_DNA"/>
</dbReference>
<evidence type="ECO:0008006" key="4">
    <source>
        <dbReference type="Google" id="ProtNLM"/>
    </source>
</evidence>
<name>A0A238VFA9_9FLAO</name>
<dbReference type="OrthoDB" id="1376285at2"/>
<reference evidence="2 3" key="1">
    <citation type="submission" date="2017-06" db="EMBL/GenBank/DDBJ databases">
        <authorList>
            <person name="Kim H.J."/>
            <person name="Triplett B.A."/>
        </authorList>
    </citation>
    <scope>NUCLEOTIDE SEQUENCE [LARGE SCALE GENOMIC DNA]</scope>
    <source>
        <strain evidence="2 3">DSM 29150</strain>
    </source>
</reference>
<feature type="signal peptide" evidence="1">
    <location>
        <begin position="1"/>
        <end position="20"/>
    </location>
</feature>
<dbReference type="AlphaFoldDB" id="A0A238VFA9"/>
<feature type="chain" id="PRO_5013394200" description="TonB protein C-terminal" evidence="1">
    <location>
        <begin position="21"/>
        <end position="109"/>
    </location>
</feature>
<evidence type="ECO:0000313" key="3">
    <source>
        <dbReference type="Proteomes" id="UP000198384"/>
    </source>
</evidence>
<evidence type="ECO:0000256" key="1">
    <source>
        <dbReference type="SAM" id="SignalP"/>
    </source>
</evidence>
<dbReference type="RefSeq" id="WP_089379906.1">
    <property type="nucleotide sequence ID" value="NZ_FZNT01000001.1"/>
</dbReference>
<protein>
    <recommendedName>
        <fullName evidence="4">TonB protein C-terminal</fullName>
    </recommendedName>
</protein>
<keyword evidence="3" id="KW-1185">Reference proteome</keyword>
<accession>A0A238VFA9</accession>
<keyword evidence="1" id="KW-0732">Signal</keyword>
<sequence>MKNLKVIAIALIISTSSLFAAEIVPDIPVKDIRNQVVDLLSDPEFKIAEEFVVNVVFTFSSEGDIIVLKVDSTNPDVIQYIRDHINHKMIATPGEPNREFILPLRITKK</sequence>
<gene>
    <name evidence="2" type="ORF">SAMN06265371_101240</name>
</gene>
<organism evidence="2 3">
    <name type="scientific">Lutibacter agarilyticus</name>
    <dbReference type="NCBI Taxonomy" id="1109740"/>
    <lineage>
        <taxon>Bacteria</taxon>
        <taxon>Pseudomonadati</taxon>
        <taxon>Bacteroidota</taxon>
        <taxon>Flavobacteriia</taxon>
        <taxon>Flavobacteriales</taxon>
        <taxon>Flavobacteriaceae</taxon>
        <taxon>Lutibacter</taxon>
    </lineage>
</organism>
<evidence type="ECO:0000313" key="2">
    <source>
        <dbReference type="EMBL" id="SNR32199.1"/>
    </source>
</evidence>
<proteinExistence type="predicted"/>
<dbReference type="Proteomes" id="UP000198384">
    <property type="component" value="Unassembled WGS sequence"/>
</dbReference>